<evidence type="ECO:0000313" key="2">
    <source>
        <dbReference type="Proteomes" id="UP000694546"/>
    </source>
</evidence>
<accession>A0A8C5C895</accession>
<dbReference type="OMA" id="DGRIWPF"/>
<evidence type="ECO:0000313" key="1">
    <source>
        <dbReference type="Ensembl" id="ENSGMOP00000056846.1"/>
    </source>
</evidence>
<dbReference type="Ensembl" id="ENSGMOT00000054888.1">
    <property type="protein sequence ID" value="ENSGMOP00000056846.1"/>
    <property type="gene ID" value="ENSGMOG00000029257.1"/>
</dbReference>
<dbReference type="GeneTree" id="ENSGT00940000174941"/>
<name>A0A8C5C895_GADMO</name>
<dbReference type="AlphaFoldDB" id="A0A8C5C895"/>
<organism evidence="1 2">
    <name type="scientific">Gadus morhua</name>
    <name type="common">Atlantic cod</name>
    <dbReference type="NCBI Taxonomy" id="8049"/>
    <lineage>
        <taxon>Eukaryota</taxon>
        <taxon>Metazoa</taxon>
        <taxon>Chordata</taxon>
        <taxon>Craniata</taxon>
        <taxon>Vertebrata</taxon>
        <taxon>Euteleostomi</taxon>
        <taxon>Actinopterygii</taxon>
        <taxon>Neopterygii</taxon>
        <taxon>Teleostei</taxon>
        <taxon>Neoteleostei</taxon>
        <taxon>Acanthomorphata</taxon>
        <taxon>Zeiogadaria</taxon>
        <taxon>Gadariae</taxon>
        <taxon>Gadiformes</taxon>
        <taxon>Gadoidei</taxon>
        <taxon>Gadidae</taxon>
        <taxon>Gadus</taxon>
    </lineage>
</organism>
<dbReference type="Proteomes" id="UP000694546">
    <property type="component" value="Chromosome 13"/>
</dbReference>
<protein>
    <submittedName>
        <fullName evidence="1">Uncharacterized protein</fullName>
    </submittedName>
</protein>
<sequence length="161" mass="17482">VQSQQGDVGHLHHLEADTGDVSHGVALTTEPGHQDLHIHLNEVQTTVIRDEGGDLLAVLDELHPHTLPDGRVRLLGLNTTGKRNKTSLVTITMRLPSSEGVGLERSAQVSLFVLLVVPLLLPTVVPQLPGCTQTATLSWNTKRHLNIQGPLDIVKLMKVTF</sequence>
<reference evidence="1" key="1">
    <citation type="submission" date="2025-08" db="UniProtKB">
        <authorList>
            <consortium name="Ensembl"/>
        </authorList>
    </citation>
    <scope>IDENTIFICATION</scope>
</reference>
<keyword evidence="2" id="KW-1185">Reference proteome</keyword>
<reference evidence="1" key="2">
    <citation type="submission" date="2025-09" db="UniProtKB">
        <authorList>
            <consortium name="Ensembl"/>
        </authorList>
    </citation>
    <scope>IDENTIFICATION</scope>
</reference>
<proteinExistence type="predicted"/>